<feature type="domain" description="Cytochrome c" evidence="6">
    <location>
        <begin position="53"/>
        <end position="193"/>
    </location>
</feature>
<dbReference type="Gene3D" id="1.10.760.10">
    <property type="entry name" value="Cytochrome c-like domain"/>
    <property type="match status" value="2"/>
</dbReference>
<dbReference type="InterPro" id="IPR046476">
    <property type="entry name" value="DUF6797"/>
</dbReference>
<gene>
    <name evidence="7" type="ORF">Pla52o_51350</name>
</gene>
<keyword evidence="2 4" id="KW-0479">Metal-binding</keyword>
<dbReference type="Gene3D" id="2.120.10.30">
    <property type="entry name" value="TolB, C-terminal domain"/>
    <property type="match status" value="1"/>
</dbReference>
<evidence type="ECO:0000313" key="8">
    <source>
        <dbReference type="Proteomes" id="UP000316304"/>
    </source>
</evidence>
<reference evidence="7 8" key="1">
    <citation type="submission" date="2019-02" db="EMBL/GenBank/DDBJ databases">
        <title>Deep-cultivation of Planctomycetes and their phenomic and genomic characterization uncovers novel biology.</title>
        <authorList>
            <person name="Wiegand S."/>
            <person name="Jogler M."/>
            <person name="Boedeker C."/>
            <person name="Pinto D."/>
            <person name="Vollmers J."/>
            <person name="Rivas-Marin E."/>
            <person name="Kohn T."/>
            <person name="Peeters S.H."/>
            <person name="Heuer A."/>
            <person name="Rast P."/>
            <person name="Oberbeckmann S."/>
            <person name="Bunk B."/>
            <person name="Jeske O."/>
            <person name="Meyerdierks A."/>
            <person name="Storesund J.E."/>
            <person name="Kallscheuer N."/>
            <person name="Luecker S."/>
            <person name="Lage O.M."/>
            <person name="Pohl T."/>
            <person name="Merkel B.J."/>
            <person name="Hornburger P."/>
            <person name="Mueller R.-W."/>
            <person name="Bruemmer F."/>
            <person name="Labrenz M."/>
            <person name="Spormann A.M."/>
            <person name="Op Den Camp H."/>
            <person name="Overmann J."/>
            <person name="Amann R."/>
            <person name="Jetten M.S.M."/>
            <person name="Mascher T."/>
            <person name="Medema M.H."/>
            <person name="Devos D.P."/>
            <person name="Kaster A.-K."/>
            <person name="Ovreas L."/>
            <person name="Rohde M."/>
            <person name="Galperin M.Y."/>
            <person name="Jogler C."/>
        </authorList>
    </citation>
    <scope>NUCLEOTIDE SEQUENCE [LARGE SCALE GENOMIC DNA]</scope>
    <source>
        <strain evidence="7 8">Pla52o</strain>
    </source>
</reference>
<evidence type="ECO:0000313" key="7">
    <source>
        <dbReference type="EMBL" id="TWU17579.1"/>
    </source>
</evidence>
<evidence type="ECO:0000259" key="6">
    <source>
        <dbReference type="PROSITE" id="PS51007"/>
    </source>
</evidence>
<evidence type="ECO:0000256" key="2">
    <source>
        <dbReference type="ARBA" id="ARBA00022723"/>
    </source>
</evidence>
<dbReference type="PROSITE" id="PS51007">
    <property type="entry name" value="CYTC"/>
    <property type="match status" value="2"/>
</dbReference>
<name>A0A5C6C470_9BACT</name>
<feature type="domain" description="Cytochrome c" evidence="6">
    <location>
        <begin position="231"/>
        <end position="310"/>
    </location>
</feature>
<protein>
    <submittedName>
        <fullName evidence="7">Cytochrome c</fullName>
    </submittedName>
</protein>
<keyword evidence="5" id="KW-0732">Signal</keyword>
<dbReference type="GO" id="GO:0046872">
    <property type="term" value="F:metal ion binding"/>
    <property type="evidence" value="ECO:0007669"/>
    <property type="project" value="UniProtKB-KW"/>
</dbReference>
<comment type="caution">
    <text evidence="7">The sequence shown here is derived from an EMBL/GenBank/DDBJ whole genome shotgun (WGS) entry which is preliminary data.</text>
</comment>
<dbReference type="InterPro" id="IPR013427">
    <property type="entry name" value="Haem-bd_dom_put"/>
</dbReference>
<dbReference type="InterPro" id="IPR011042">
    <property type="entry name" value="6-blade_b-propeller_TolB-like"/>
</dbReference>
<proteinExistence type="predicted"/>
<keyword evidence="8" id="KW-1185">Reference proteome</keyword>
<feature type="signal peptide" evidence="5">
    <location>
        <begin position="1"/>
        <end position="24"/>
    </location>
</feature>
<dbReference type="OrthoDB" id="219211at2"/>
<dbReference type="Proteomes" id="UP000316304">
    <property type="component" value="Unassembled WGS sequence"/>
</dbReference>
<dbReference type="Pfam" id="PF20601">
    <property type="entry name" value="DUF6797"/>
    <property type="match status" value="1"/>
</dbReference>
<dbReference type="InterPro" id="IPR036909">
    <property type="entry name" value="Cyt_c-like_dom_sf"/>
</dbReference>
<accession>A0A5C6C470</accession>
<dbReference type="PANTHER" id="PTHR33546">
    <property type="entry name" value="LARGE, MULTIFUNCTIONAL SECRETED PROTEIN-RELATED"/>
    <property type="match status" value="1"/>
</dbReference>
<dbReference type="NCBIfam" id="TIGR02603">
    <property type="entry name" value="CxxCH_TIGR02603"/>
    <property type="match status" value="1"/>
</dbReference>
<dbReference type="SUPFAM" id="SSF46626">
    <property type="entry name" value="Cytochrome c"/>
    <property type="match status" value="2"/>
</dbReference>
<dbReference type="AlphaFoldDB" id="A0A5C6C470"/>
<dbReference type="PANTHER" id="PTHR33546:SF1">
    <property type="entry name" value="LARGE, MULTIFUNCTIONAL SECRETED PROTEIN"/>
    <property type="match status" value="1"/>
</dbReference>
<dbReference type="InterPro" id="IPR009056">
    <property type="entry name" value="Cyt_c-like_dom"/>
</dbReference>
<evidence type="ECO:0000256" key="3">
    <source>
        <dbReference type="ARBA" id="ARBA00023004"/>
    </source>
</evidence>
<feature type="chain" id="PRO_5022823539" evidence="5">
    <location>
        <begin position="25"/>
        <end position="1048"/>
    </location>
</feature>
<dbReference type="InterPro" id="IPR011041">
    <property type="entry name" value="Quinoprot_gluc/sorb_DH_b-prop"/>
</dbReference>
<dbReference type="GO" id="GO:0020037">
    <property type="term" value="F:heme binding"/>
    <property type="evidence" value="ECO:0007669"/>
    <property type="project" value="InterPro"/>
</dbReference>
<dbReference type="SUPFAM" id="SSF50952">
    <property type="entry name" value="Soluble quinoprotein glucose dehydrogenase"/>
    <property type="match status" value="1"/>
</dbReference>
<dbReference type="Pfam" id="PF13442">
    <property type="entry name" value="Cytochrome_CBB3"/>
    <property type="match status" value="1"/>
</dbReference>
<evidence type="ECO:0000256" key="1">
    <source>
        <dbReference type="ARBA" id="ARBA00022617"/>
    </source>
</evidence>
<sequence precursor="true">MMMIRFAFLVFFACFCAPALTLHAELLRRAEPLEQQLKNVDSGFLASEVQQRGDARRGAIVFFKSAAGCVNCHSSGDQMSPLGPNLAELGTELTDQYLVESLLFPSRHIRKGFETFTVLTVDGQVHVGLIASEDDDKITMRLASDLTNDFVLPQDEIEGIKKNDKSMMPDGLIASLKEQREFLDLARYVIEVARGGKTRAAQLRPSPEELKVKDDSVDLNHAGIIGRFGSRDFEAGKAIYHGYCFDCHGSDGNTPALSTARAFGTEKLKFGANPYEMFMTLTKGNGLMAPMSHLTPKERYQVVHYIREAFMKGNNPDYVKVTPTFLQSLPKGEKNGTEIENVERDFGPALASQLRRDFRSVLNVKLGEITIAYNLHSMDQADLWSGFLDLSETQHVRPRGEGTADPDGESISELAGWRWGHGGTLDYSREGFLPRGPIPAKWMDYRGHYLHHDRVTLSYTIDGREILESPTIAASDVIAHEFQIGAGEELILCVAQNADEASAVVAGDADGTTLTTDSENRLVLRIPADTQSRVLQLFRTAGRDQAKLKTIAGSFKATADLVSLTKGGPTLWPEEPKTVGYRGLEQGGYALDTLTIPGSTPWNTWFRTTSLDFLSDGRMVLATHGGDVWIVSGIDDDLLELKWKRFAGGLYEPFGVKVVDDQIYLTCKDRLTRLHDQDGNGEADFYESFCADIDVSTNFHAFNFDLQTDDDGNFYYSKSGHGADFSLPGAVFKISPDGKHREVLSTGFRTPNGLGSMPGGRITASDNQGQWVPASKVILLKKGGFYGWVPTYSIPGKWAPDGGNIDIKKVVAPESVDPPLVFIPQEVDNSSGGQIWVDDKRFGPLSNHLLHTSFGRGWMSYLMIQDFDDVSQAALVNLPFDFSTGIMRGRVNPVDGQVYATGLQGWNGGGRIGLEEKGIQRLRYTGRHYPMITDASVQADGLTLKFNFELDPKVATDVNAYDVKQWNYLWSKNYGSKQYSVKTGEVGVDDVPIESVVLDDSGTSVKLKIANLQPADQVHVILHVRGRDGEAFKEEIYWTINRVPDAKK</sequence>
<evidence type="ECO:0000256" key="5">
    <source>
        <dbReference type="SAM" id="SignalP"/>
    </source>
</evidence>
<evidence type="ECO:0000256" key="4">
    <source>
        <dbReference type="PROSITE-ProRule" id="PRU00433"/>
    </source>
</evidence>
<dbReference type="GO" id="GO:0009055">
    <property type="term" value="F:electron transfer activity"/>
    <property type="evidence" value="ECO:0007669"/>
    <property type="project" value="InterPro"/>
</dbReference>
<dbReference type="EMBL" id="SJPT01000011">
    <property type="protein sequence ID" value="TWU17579.1"/>
    <property type="molecule type" value="Genomic_DNA"/>
</dbReference>
<keyword evidence="3 4" id="KW-0408">Iron</keyword>
<organism evidence="7 8">
    <name type="scientific">Novipirellula galeiformis</name>
    <dbReference type="NCBI Taxonomy" id="2528004"/>
    <lineage>
        <taxon>Bacteria</taxon>
        <taxon>Pseudomonadati</taxon>
        <taxon>Planctomycetota</taxon>
        <taxon>Planctomycetia</taxon>
        <taxon>Pirellulales</taxon>
        <taxon>Pirellulaceae</taxon>
        <taxon>Novipirellula</taxon>
    </lineage>
</organism>
<keyword evidence="1 4" id="KW-0349">Heme</keyword>